<proteinExistence type="predicted"/>
<evidence type="ECO:0000256" key="1">
    <source>
        <dbReference type="SAM" id="MobiDB-lite"/>
    </source>
</evidence>
<feature type="non-terminal residue" evidence="2">
    <location>
        <position position="1"/>
    </location>
</feature>
<dbReference type="EMBL" id="QJKJ01002931">
    <property type="protein sequence ID" value="RDY00707.1"/>
    <property type="molecule type" value="Genomic_DNA"/>
</dbReference>
<comment type="caution">
    <text evidence="2">The sequence shown here is derived from an EMBL/GenBank/DDBJ whole genome shotgun (WGS) entry which is preliminary data.</text>
</comment>
<reference evidence="2" key="1">
    <citation type="submission" date="2018-05" db="EMBL/GenBank/DDBJ databases">
        <title>Draft genome of Mucuna pruriens seed.</title>
        <authorList>
            <person name="Nnadi N.E."/>
            <person name="Vos R."/>
            <person name="Hasami M.H."/>
            <person name="Devisetty U.K."/>
            <person name="Aguiy J.C."/>
        </authorList>
    </citation>
    <scope>NUCLEOTIDE SEQUENCE [LARGE SCALE GENOMIC DNA]</scope>
    <source>
        <strain evidence="2">JCA_2017</strain>
    </source>
</reference>
<sequence length="160" mass="17913">MEYDPSKEGSALILGWLFFMTVKMKIDVHSKSFSMEFGDTYVEFNIIEALKHLAEDHSTFGIDTIDGLMDKYFRLGTSGASLVSFVDILMIDEVLKTSQYVELLVADTSKLGIIGVATLINVEPDFGIRFRKADKAKFDSKGRRMAKSIHPSEAETNSRS</sequence>
<feature type="region of interest" description="Disordered" evidence="1">
    <location>
        <begin position="138"/>
        <end position="160"/>
    </location>
</feature>
<keyword evidence="3" id="KW-1185">Reference proteome</keyword>
<evidence type="ECO:0000313" key="3">
    <source>
        <dbReference type="Proteomes" id="UP000257109"/>
    </source>
</evidence>
<evidence type="ECO:0000313" key="2">
    <source>
        <dbReference type="EMBL" id="RDY00707.1"/>
    </source>
</evidence>
<dbReference type="AlphaFoldDB" id="A0A371HD73"/>
<organism evidence="2 3">
    <name type="scientific">Mucuna pruriens</name>
    <name type="common">Velvet bean</name>
    <name type="synonym">Dolichos pruriens</name>
    <dbReference type="NCBI Taxonomy" id="157652"/>
    <lineage>
        <taxon>Eukaryota</taxon>
        <taxon>Viridiplantae</taxon>
        <taxon>Streptophyta</taxon>
        <taxon>Embryophyta</taxon>
        <taxon>Tracheophyta</taxon>
        <taxon>Spermatophyta</taxon>
        <taxon>Magnoliopsida</taxon>
        <taxon>eudicotyledons</taxon>
        <taxon>Gunneridae</taxon>
        <taxon>Pentapetalae</taxon>
        <taxon>rosids</taxon>
        <taxon>fabids</taxon>
        <taxon>Fabales</taxon>
        <taxon>Fabaceae</taxon>
        <taxon>Papilionoideae</taxon>
        <taxon>50 kb inversion clade</taxon>
        <taxon>NPAAA clade</taxon>
        <taxon>indigoferoid/millettioid clade</taxon>
        <taxon>Phaseoleae</taxon>
        <taxon>Mucuna</taxon>
    </lineage>
</organism>
<name>A0A371HD73_MUCPR</name>
<dbReference type="OrthoDB" id="778454at2759"/>
<feature type="compositionally biased region" description="Basic and acidic residues" evidence="1">
    <location>
        <begin position="150"/>
        <end position="160"/>
    </location>
</feature>
<accession>A0A371HD73</accession>
<gene>
    <name evidence="2" type="ORF">CR513_16087</name>
</gene>
<dbReference type="Proteomes" id="UP000257109">
    <property type="component" value="Unassembled WGS sequence"/>
</dbReference>
<protein>
    <submittedName>
        <fullName evidence="2">Uncharacterized protein</fullName>
    </submittedName>
</protein>